<sequence length="337" mass="34970">MPTRDLIVVGASAGGVEALRAFVAGLPEDLEAAVAVVLHLPSGGTSALPAILDRSGPLPAVGARAGMPLRPGRIHVAPPDHHLLVVDGTAHLSHGPTENGHRPAVDALFRSAAAARGSGVIGVVLSGALDDGAAGMVAIANRGGLTVVQDPEEALYTGMPSAVMRHVSVDHVVSAGTMGALLKDEVGRRVPDGREPSEMLRREVVLTANDGGADPSEVRGMGTPSNFSCPDCSGTLVELDVEGSRFRCQIGHGWTADALLDAQDATLEKALWTALRTLEEKANLARRMRADAQKRGADAMVKRYQNSEQESTAAADVLRGHLMSGAFAPNPQAEHST</sequence>
<feature type="domain" description="CheB-type methylesterase" evidence="5">
    <location>
        <begin position="1"/>
        <end position="189"/>
    </location>
</feature>
<keyword evidence="1 4" id="KW-0378">Hydrolase</keyword>
<comment type="catalytic activity">
    <reaction evidence="3">
        <text>[protein]-L-glutamate 5-O-methyl ester + H2O = L-glutamyl-[protein] + methanol + H(+)</text>
        <dbReference type="Rhea" id="RHEA:23236"/>
        <dbReference type="Rhea" id="RHEA-COMP:10208"/>
        <dbReference type="Rhea" id="RHEA-COMP:10311"/>
        <dbReference type="ChEBI" id="CHEBI:15377"/>
        <dbReference type="ChEBI" id="CHEBI:15378"/>
        <dbReference type="ChEBI" id="CHEBI:17790"/>
        <dbReference type="ChEBI" id="CHEBI:29973"/>
        <dbReference type="ChEBI" id="CHEBI:82795"/>
        <dbReference type="EC" id="3.1.1.61"/>
    </reaction>
</comment>
<dbReference type="EC" id="3.1.1.61" evidence="2"/>
<dbReference type="GO" id="GO:0008984">
    <property type="term" value="F:protein-glutamate methylesterase activity"/>
    <property type="evidence" value="ECO:0007669"/>
    <property type="project" value="UniProtKB-EC"/>
</dbReference>
<organism evidence="6 7">
    <name type="scientific">Saccharothrix tamanrassetensis</name>
    <dbReference type="NCBI Taxonomy" id="1051531"/>
    <lineage>
        <taxon>Bacteria</taxon>
        <taxon>Bacillati</taxon>
        <taxon>Actinomycetota</taxon>
        <taxon>Actinomycetes</taxon>
        <taxon>Pseudonocardiales</taxon>
        <taxon>Pseudonocardiaceae</taxon>
        <taxon>Saccharothrix</taxon>
    </lineage>
</organism>
<name>A0A841CP38_9PSEU</name>
<accession>A0A841CP38</accession>
<evidence type="ECO:0000256" key="1">
    <source>
        <dbReference type="ARBA" id="ARBA00022801"/>
    </source>
</evidence>
<dbReference type="RefSeq" id="WP_184698219.1">
    <property type="nucleotide sequence ID" value="NZ_JACHJN010000014.1"/>
</dbReference>
<evidence type="ECO:0000259" key="5">
    <source>
        <dbReference type="PROSITE" id="PS50122"/>
    </source>
</evidence>
<dbReference type="Gene3D" id="3.40.50.180">
    <property type="entry name" value="Methylesterase CheB, C-terminal domain"/>
    <property type="match status" value="1"/>
</dbReference>
<dbReference type="InterPro" id="IPR011247">
    <property type="entry name" value="Chemotax_prot-Glu_Me-esterase"/>
</dbReference>
<dbReference type="PANTHER" id="PTHR42872:SF6">
    <property type="entry name" value="PROTEIN-GLUTAMATE METHYLESTERASE_PROTEIN-GLUTAMINE GLUTAMINASE"/>
    <property type="match status" value="1"/>
</dbReference>
<dbReference type="CDD" id="cd16433">
    <property type="entry name" value="CheB"/>
    <property type="match status" value="1"/>
</dbReference>
<dbReference type="InterPro" id="IPR035909">
    <property type="entry name" value="CheB_C"/>
</dbReference>
<evidence type="ECO:0000313" key="6">
    <source>
        <dbReference type="EMBL" id="MBB5960212.1"/>
    </source>
</evidence>
<dbReference type="Pfam" id="PF01339">
    <property type="entry name" value="CheB_methylest"/>
    <property type="match status" value="1"/>
</dbReference>
<dbReference type="SUPFAM" id="SSF52738">
    <property type="entry name" value="Methylesterase CheB, C-terminal domain"/>
    <property type="match status" value="1"/>
</dbReference>
<proteinExistence type="predicted"/>
<dbReference type="GO" id="GO:0006935">
    <property type="term" value="P:chemotaxis"/>
    <property type="evidence" value="ECO:0007669"/>
    <property type="project" value="UniProtKB-UniRule"/>
</dbReference>
<protein>
    <recommendedName>
        <fullName evidence="2">protein-glutamate methylesterase</fullName>
        <ecNumber evidence="2">3.1.1.61</ecNumber>
    </recommendedName>
</protein>
<comment type="caution">
    <text evidence="6">The sequence shown here is derived from an EMBL/GenBank/DDBJ whole genome shotgun (WGS) entry which is preliminary data.</text>
</comment>
<dbReference type="InterPro" id="IPR000673">
    <property type="entry name" value="Sig_transdc_resp-reg_Me-estase"/>
</dbReference>
<dbReference type="GO" id="GO:0000156">
    <property type="term" value="F:phosphorelay response regulator activity"/>
    <property type="evidence" value="ECO:0007669"/>
    <property type="project" value="InterPro"/>
</dbReference>
<evidence type="ECO:0000256" key="3">
    <source>
        <dbReference type="ARBA" id="ARBA00048267"/>
    </source>
</evidence>
<dbReference type="EMBL" id="JACHJN010000014">
    <property type="protein sequence ID" value="MBB5960212.1"/>
    <property type="molecule type" value="Genomic_DNA"/>
</dbReference>
<dbReference type="PIRSF" id="PIRSF036461">
    <property type="entry name" value="Chmtx_methlestr"/>
    <property type="match status" value="1"/>
</dbReference>
<dbReference type="Proteomes" id="UP000547510">
    <property type="component" value="Unassembled WGS sequence"/>
</dbReference>
<dbReference type="PANTHER" id="PTHR42872">
    <property type="entry name" value="PROTEIN-GLUTAMATE METHYLESTERASE/PROTEIN-GLUTAMINE GLUTAMINASE"/>
    <property type="match status" value="1"/>
</dbReference>
<keyword evidence="7" id="KW-1185">Reference proteome</keyword>
<evidence type="ECO:0000256" key="4">
    <source>
        <dbReference type="PROSITE-ProRule" id="PRU00050"/>
    </source>
</evidence>
<dbReference type="AlphaFoldDB" id="A0A841CP38"/>
<reference evidence="6 7" key="1">
    <citation type="submission" date="2020-08" db="EMBL/GenBank/DDBJ databases">
        <title>Genomic Encyclopedia of Type Strains, Phase III (KMG-III): the genomes of soil and plant-associated and newly described type strains.</title>
        <authorList>
            <person name="Whitman W."/>
        </authorList>
    </citation>
    <scope>NUCLEOTIDE SEQUENCE [LARGE SCALE GENOMIC DNA]</scope>
    <source>
        <strain evidence="6 7">CECT 8640</strain>
    </source>
</reference>
<gene>
    <name evidence="6" type="ORF">FHS29_006835</name>
</gene>
<evidence type="ECO:0000256" key="2">
    <source>
        <dbReference type="ARBA" id="ARBA00039140"/>
    </source>
</evidence>
<dbReference type="PROSITE" id="PS50122">
    <property type="entry name" value="CHEB"/>
    <property type="match status" value="1"/>
</dbReference>
<evidence type="ECO:0000313" key="7">
    <source>
        <dbReference type="Proteomes" id="UP000547510"/>
    </source>
</evidence>
<feature type="active site" evidence="4">
    <location>
        <position position="131"/>
    </location>
</feature>
<feature type="active site" evidence="4">
    <location>
        <position position="12"/>
    </location>
</feature>
<dbReference type="GO" id="GO:0005737">
    <property type="term" value="C:cytoplasm"/>
    <property type="evidence" value="ECO:0007669"/>
    <property type="project" value="InterPro"/>
</dbReference>
<feature type="active site" evidence="4">
    <location>
        <position position="39"/>
    </location>
</feature>
<keyword evidence="4" id="KW-0145">Chemotaxis</keyword>